<name>A0A4R1QUN8_9FIRM</name>
<dbReference type="PROSITE" id="PS50885">
    <property type="entry name" value="HAMP"/>
    <property type="match status" value="1"/>
</dbReference>
<evidence type="ECO:0000256" key="1">
    <source>
        <dbReference type="ARBA" id="ARBA00023224"/>
    </source>
</evidence>
<dbReference type="SMART" id="SM00304">
    <property type="entry name" value="HAMP"/>
    <property type="match status" value="1"/>
</dbReference>
<evidence type="ECO:0000256" key="4">
    <source>
        <dbReference type="SAM" id="Coils"/>
    </source>
</evidence>
<evidence type="ECO:0000259" key="7">
    <source>
        <dbReference type="PROSITE" id="PS50885"/>
    </source>
</evidence>
<dbReference type="SUPFAM" id="SSF58104">
    <property type="entry name" value="Methyl-accepting chemotaxis protein (MCP) signaling domain"/>
    <property type="match status" value="1"/>
</dbReference>
<dbReference type="PANTHER" id="PTHR32089">
    <property type="entry name" value="METHYL-ACCEPTING CHEMOTAXIS PROTEIN MCPB"/>
    <property type="match status" value="1"/>
</dbReference>
<keyword evidence="4" id="KW-0175">Coiled coil</keyword>
<evidence type="ECO:0000313" key="8">
    <source>
        <dbReference type="EMBL" id="TCL57237.1"/>
    </source>
</evidence>
<dbReference type="RefSeq" id="WP_031391760.1">
    <property type="nucleotide sequence ID" value="NZ_JPNB01000002.1"/>
</dbReference>
<sequence length="691" mass="76935">MKKKREKQRKKERQYFIHSLKTKLSIGFLIPVCFVALVGIYAYEKASAGMLKNYENSTMQAIDMTTQYLDFGFEGIEADSLQMYGDENLTNYILNLYKNEPVEAKRVLNYSKNLINVKAVSNHFIESIHIITAEKVSCLTTAAVGREGSTDGFYPELLEEKQDALISKVGTEKWAGTHAVLDEHFALSGSNYICSQYRILSTGNAAVVIDVSADKIEEILSSMELGENSVVAFITADGREMTAGQEEYSFLGQDFFRRASGSGEKKGSEYVETKDGEYLFMYSKCSANEAVICALVPKASLMKEAEEMKNTSLLLILFSCVTVFIIGLFILLSISRNMSRLTKRLSYVAEGDLTVDMNIRTKSEFGVLAKYIKEMVSNTKNLIVQAIGIVRNVTESVEEVSRASERLKRSTDGIETALEEINLGAGQQAQDAEHCLTKMDNLSGLIIHTKERVSKMQERVAFTGDKVLSGREQMTQLQTKEKETSRITGQVAGWVDELLGKSREIEAFVGTISDIADETTLLSLNASIEAARAGEQGRGFAVVAEQIKKLADDSLKSSKEIERVVNEIGSLMETTRDSSAKAREIVEEQDKIVIGTDVIFKEIYECMEAIQDNVEKMDRAMQEMMEEREETLGAVESISGVLQQTLASSTYVKEMVTEQAGQVEAVEKRINELKENTEQLTNTVSSFKVEQ</sequence>
<dbReference type="EMBL" id="SLUO01000009">
    <property type="protein sequence ID" value="TCL57237.1"/>
    <property type="molecule type" value="Genomic_DNA"/>
</dbReference>
<evidence type="ECO:0000313" key="9">
    <source>
        <dbReference type="Proteomes" id="UP000295718"/>
    </source>
</evidence>
<feature type="transmembrane region" description="Helical" evidence="5">
    <location>
        <begin position="20"/>
        <end position="43"/>
    </location>
</feature>
<dbReference type="InterPro" id="IPR004089">
    <property type="entry name" value="MCPsignal_dom"/>
</dbReference>
<reference evidence="8 9" key="1">
    <citation type="submission" date="2019-03" db="EMBL/GenBank/DDBJ databases">
        <title>Genomic Encyclopedia of Type Strains, Phase IV (KMG-IV): sequencing the most valuable type-strain genomes for metagenomic binning, comparative biology and taxonomic classification.</title>
        <authorList>
            <person name="Goeker M."/>
        </authorList>
    </citation>
    <scope>NUCLEOTIDE SEQUENCE [LARGE SCALE GENOMIC DNA]</scope>
    <source>
        <strain evidence="8 9">DSM 100556</strain>
    </source>
</reference>
<dbReference type="GO" id="GO:0016020">
    <property type="term" value="C:membrane"/>
    <property type="evidence" value="ECO:0007669"/>
    <property type="project" value="InterPro"/>
</dbReference>
<proteinExistence type="inferred from homology"/>
<dbReference type="Pfam" id="PF00015">
    <property type="entry name" value="MCPsignal"/>
    <property type="match status" value="1"/>
</dbReference>
<keyword evidence="1 3" id="KW-0807">Transducer</keyword>
<dbReference type="PROSITE" id="PS50111">
    <property type="entry name" value="CHEMOTAXIS_TRANSDUC_2"/>
    <property type="match status" value="1"/>
</dbReference>
<dbReference type="STRING" id="1469948.GCA_000732725_03115"/>
<evidence type="ECO:0000259" key="6">
    <source>
        <dbReference type="PROSITE" id="PS50111"/>
    </source>
</evidence>
<keyword evidence="5" id="KW-0472">Membrane</keyword>
<evidence type="ECO:0000256" key="5">
    <source>
        <dbReference type="SAM" id="Phobius"/>
    </source>
</evidence>
<dbReference type="AlphaFoldDB" id="A0A4R1QUN8"/>
<gene>
    <name evidence="8" type="ORF">EDD76_10999</name>
</gene>
<dbReference type="PANTHER" id="PTHR32089:SF112">
    <property type="entry name" value="LYSOZYME-LIKE PROTEIN-RELATED"/>
    <property type="match status" value="1"/>
</dbReference>
<dbReference type="Gene3D" id="1.10.287.950">
    <property type="entry name" value="Methyl-accepting chemotaxis protein"/>
    <property type="match status" value="1"/>
</dbReference>
<dbReference type="Gene3D" id="3.30.450.20">
    <property type="entry name" value="PAS domain"/>
    <property type="match status" value="1"/>
</dbReference>
<protein>
    <submittedName>
        <fullName evidence="8">Methyl-accepting chemotaxis protein</fullName>
    </submittedName>
</protein>
<comment type="similarity">
    <text evidence="2">Belongs to the methyl-accepting chemotaxis (MCP) protein family.</text>
</comment>
<dbReference type="OrthoDB" id="2029098at2"/>
<accession>A0A4R1QUN8</accession>
<comment type="caution">
    <text evidence="8">The sequence shown here is derived from an EMBL/GenBank/DDBJ whole genome shotgun (WGS) entry which is preliminary data.</text>
</comment>
<organism evidence="8 9">
    <name type="scientific">Kineothrix alysoides</name>
    <dbReference type="NCBI Taxonomy" id="1469948"/>
    <lineage>
        <taxon>Bacteria</taxon>
        <taxon>Bacillati</taxon>
        <taxon>Bacillota</taxon>
        <taxon>Clostridia</taxon>
        <taxon>Lachnospirales</taxon>
        <taxon>Lachnospiraceae</taxon>
        <taxon>Kineothrix</taxon>
    </lineage>
</organism>
<dbReference type="InterPro" id="IPR003660">
    <property type="entry name" value="HAMP_dom"/>
</dbReference>
<feature type="domain" description="HAMP" evidence="7">
    <location>
        <begin position="332"/>
        <end position="384"/>
    </location>
</feature>
<keyword evidence="9" id="KW-1185">Reference proteome</keyword>
<keyword evidence="5" id="KW-0812">Transmembrane</keyword>
<feature type="domain" description="Methyl-accepting transducer" evidence="6">
    <location>
        <begin position="403"/>
        <end position="639"/>
    </location>
</feature>
<evidence type="ECO:0000256" key="2">
    <source>
        <dbReference type="ARBA" id="ARBA00029447"/>
    </source>
</evidence>
<keyword evidence="5" id="KW-1133">Transmembrane helix</keyword>
<dbReference type="GO" id="GO:0007165">
    <property type="term" value="P:signal transduction"/>
    <property type="evidence" value="ECO:0007669"/>
    <property type="project" value="UniProtKB-KW"/>
</dbReference>
<dbReference type="Pfam" id="PF00672">
    <property type="entry name" value="HAMP"/>
    <property type="match status" value="1"/>
</dbReference>
<dbReference type="CDD" id="cd06225">
    <property type="entry name" value="HAMP"/>
    <property type="match status" value="1"/>
</dbReference>
<dbReference type="Proteomes" id="UP000295718">
    <property type="component" value="Unassembled WGS sequence"/>
</dbReference>
<feature type="transmembrane region" description="Helical" evidence="5">
    <location>
        <begin position="313"/>
        <end position="334"/>
    </location>
</feature>
<evidence type="ECO:0000256" key="3">
    <source>
        <dbReference type="PROSITE-ProRule" id="PRU00284"/>
    </source>
</evidence>
<dbReference type="SMART" id="SM00283">
    <property type="entry name" value="MA"/>
    <property type="match status" value="1"/>
</dbReference>
<feature type="coiled-coil region" evidence="4">
    <location>
        <begin position="656"/>
        <end position="690"/>
    </location>
</feature>